<protein>
    <submittedName>
        <fullName evidence="2">Uncharacterized protein</fullName>
    </submittedName>
</protein>
<evidence type="ECO:0000256" key="1">
    <source>
        <dbReference type="SAM" id="Phobius"/>
    </source>
</evidence>
<evidence type="ECO:0000313" key="3">
    <source>
        <dbReference type="Proteomes" id="UP000287651"/>
    </source>
</evidence>
<organism evidence="2 3">
    <name type="scientific">Ensete ventricosum</name>
    <name type="common">Abyssinian banana</name>
    <name type="synonym">Musa ensete</name>
    <dbReference type="NCBI Taxonomy" id="4639"/>
    <lineage>
        <taxon>Eukaryota</taxon>
        <taxon>Viridiplantae</taxon>
        <taxon>Streptophyta</taxon>
        <taxon>Embryophyta</taxon>
        <taxon>Tracheophyta</taxon>
        <taxon>Spermatophyta</taxon>
        <taxon>Magnoliopsida</taxon>
        <taxon>Liliopsida</taxon>
        <taxon>Zingiberales</taxon>
        <taxon>Musaceae</taxon>
        <taxon>Ensete</taxon>
    </lineage>
</organism>
<keyword evidence="1" id="KW-0472">Membrane</keyword>
<accession>A0A426Z445</accession>
<gene>
    <name evidence="2" type="ORF">B296_00046355</name>
</gene>
<evidence type="ECO:0000313" key="2">
    <source>
        <dbReference type="EMBL" id="RRT58747.1"/>
    </source>
</evidence>
<dbReference type="Proteomes" id="UP000287651">
    <property type="component" value="Unassembled WGS sequence"/>
</dbReference>
<comment type="caution">
    <text evidence="2">The sequence shown here is derived from an EMBL/GenBank/DDBJ whole genome shotgun (WGS) entry which is preliminary data.</text>
</comment>
<name>A0A426Z445_ENSVE</name>
<keyword evidence="1" id="KW-0812">Transmembrane</keyword>
<reference evidence="2 3" key="1">
    <citation type="journal article" date="2014" name="Agronomy (Basel)">
        <title>A Draft Genome Sequence for Ensete ventricosum, the Drought-Tolerant Tree Against Hunger.</title>
        <authorList>
            <person name="Harrison J."/>
            <person name="Moore K.A."/>
            <person name="Paszkiewicz K."/>
            <person name="Jones T."/>
            <person name="Grant M."/>
            <person name="Ambacheew D."/>
            <person name="Muzemil S."/>
            <person name="Studholme D.J."/>
        </authorList>
    </citation>
    <scope>NUCLEOTIDE SEQUENCE [LARGE SCALE GENOMIC DNA]</scope>
</reference>
<sequence>MINRHTHIVKFFLCSLKIIMPLLLIGLVRYCRFKFKVSSLWCPLTGLASNALTSKLAFFWCSGFGFSDKPQPRYGFNYTLDGKHF</sequence>
<feature type="transmembrane region" description="Helical" evidence="1">
    <location>
        <begin position="6"/>
        <end position="28"/>
    </location>
</feature>
<dbReference type="AlphaFoldDB" id="A0A426Z445"/>
<dbReference type="EMBL" id="AMZH03008534">
    <property type="protein sequence ID" value="RRT58747.1"/>
    <property type="molecule type" value="Genomic_DNA"/>
</dbReference>
<keyword evidence="1" id="KW-1133">Transmembrane helix</keyword>
<proteinExistence type="predicted"/>